<keyword evidence="1 3" id="KW-0328">Glycosyltransferase</keyword>
<dbReference type="PANTHER" id="PTHR11927:SF9">
    <property type="entry name" value="L-FUCOSYLTRANSFERASE"/>
    <property type="match status" value="1"/>
</dbReference>
<dbReference type="AlphaFoldDB" id="A0A412XRG8"/>
<sequence>MKEVVVLLYGGLGNQLFQYVFGEYIRGKYKLDVRYDLSSFGLLPTFRDYQLDTIISHIPVYHTNRFFFSRHTYMIRKLLQYCFRLKPGVKYINELTDDLDESIFESSGYSLIYLDGYWQDKRFFTWCFENLPDLKISPQLNLPQELRSDYSFITNNNCISMHVRRGDYLLKNNAALMASCTKEYFSKGLQRLQSCTDNPTLVIFSDDPEWVKLNLHFSVPMRVIDNKDVAPFWYIYLMSLCRHQIISNSTFSWWGTVLNSTPERITIAPKKWFNHKDNPEIYFDNWIVLDN</sequence>
<dbReference type="RefSeq" id="WP_118422316.1">
    <property type="nucleotide sequence ID" value="NZ_QRZF01000028.1"/>
</dbReference>
<dbReference type="GO" id="GO:0008107">
    <property type="term" value="F:galactoside 2-alpha-L-fucosyltransferase activity"/>
    <property type="evidence" value="ECO:0007669"/>
    <property type="project" value="InterPro"/>
</dbReference>
<comment type="caution">
    <text evidence="3">The sequence shown here is derived from an EMBL/GenBank/DDBJ whole genome shotgun (WGS) entry which is preliminary data.</text>
</comment>
<dbReference type="GO" id="GO:0016020">
    <property type="term" value="C:membrane"/>
    <property type="evidence" value="ECO:0007669"/>
    <property type="project" value="InterPro"/>
</dbReference>
<dbReference type="Pfam" id="PF01531">
    <property type="entry name" value="Glyco_transf_11"/>
    <property type="match status" value="1"/>
</dbReference>
<dbReference type="GO" id="GO:0005975">
    <property type="term" value="P:carbohydrate metabolic process"/>
    <property type="evidence" value="ECO:0007669"/>
    <property type="project" value="InterPro"/>
</dbReference>
<evidence type="ECO:0000313" key="4">
    <source>
        <dbReference type="Proteomes" id="UP000283850"/>
    </source>
</evidence>
<proteinExistence type="predicted"/>
<accession>A0A412XRG8</accession>
<dbReference type="PANTHER" id="PTHR11927">
    <property type="entry name" value="GALACTOSIDE 2-L-FUCOSYLTRANSFERASE"/>
    <property type="match status" value="1"/>
</dbReference>
<keyword evidence="2 3" id="KW-0808">Transferase</keyword>
<dbReference type="InterPro" id="IPR002516">
    <property type="entry name" value="Glyco_trans_11"/>
</dbReference>
<protein>
    <submittedName>
        <fullName evidence="3">Alpha-1,2-fucosyltransferase</fullName>
    </submittedName>
</protein>
<dbReference type="Proteomes" id="UP000283850">
    <property type="component" value="Unassembled WGS sequence"/>
</dbReference>
<reference evidence="3 4" key="1">
    <citation type="submission" date="2018-08" db="EMBL/GenBank/DDBJ databases">
        <title>A genome reference for cultivated species of the human gut microbiota.</title>
        <authorList>
            <person name="Zou Y."/>
            <person name="Xue W."/>
            <person name="Luo G."/>
        </authorList>
    </citation>
    <scope>NUCLEOTIDE SEQUENCE [LARGE SCALE GENOMIC DNA]</scope>
    <source>
        <strain evidence="3 4">AF14-32</strain>
    </source>
</reference>
<name>A0A412XRG8_9BACE</name>
<organism evidence="3 4">
    <name type="scientific">Bacteroides intestinalis</name>
    <dbReference type="NCBI Taxonomy" id="329854"/>
    <lineage>
        <taxon>Bacteria</taxon>
        <taxon>Pseudomonadati</taxon>
        <taxon>Bacteroidota</taxon>
        <taxon>Bacteroidia</taxon>
        <taxon>Bacteroidales</taxon>
        <taxon>Bacteroidaceae</taxon>
        <taxon>Bacteroides</taxon>
    </lineage>
</organism>
<evidence type="ECO:0000313" key="3">
    <source>
        <dbReference type="EMBL" id="RGV47737.1"/>
    </source>
</evidence>
<gene>
    <name evidence="3" type="ORF">DWW10_23710</name>
</gene>
<evidence type="ECO:0000256" key="2">
    <source>
        <dbReference type="ARBA" id="ARBA00022679"/>
    </source>
</evidence>
<dbReference type="EMBL" id="QRZF01000028">
    <property type="protein sequence ID" value="RGV47737.1"/>
    <property type="molecule type" value="Genomic_DNA"/>
</dbReference>
<dbReference type="CDD" id="cd11301">
    <property type="entry name" value="Fut1_Fut2_like"/>
    <property type="match status" value="1"/>
</dbReference>
<evidence type="ECO:0000256" key="1">
    <source>
        <dbReference type="ARBA" id="ARBA00022676"/>
    </source>
</evidence>